<reference evidence="1 2" key="1">
    <citation type="journal article" date="2016" name="Mol. Biol. Evol.">
        <title>Comparative Genomics of Early-Diverging Mushroom-Forming Fungi Provides Insights into the Origins of Lignocellulose Decay Capabilities.</title>
        <authorList>
            <person name="Nagy L.G."/>
            <person name="Riley R."/>
            <person name="Tritt A."/>
            <person name="Adam C."/>
            <person name="Daum C."/>
            <person name="Floudas D."/>
            <person name="Sun H."/>
            <person name="Yadav J.S."/>
            <person name="Pangilinan J."/>
            <person name="Larsson K.H."/>
            <person name="Matsuura K."/>
            <person name="Barry K."/>
            <person name="Labutti K."/>
            <person name="Kuo R."/>
            <person name="Ohm R.A."/>
            <person name="Bhattacharya S.S."/>
            <person name="Shirouzu T."/>
            <person name="Yoshinaga Y."/>
            <person name="Martin F.M."/>
            <person name="Grigoriev I.V."/>
            <person name="Hibbett D.S."/>
        </authorList>
    </citation>
    <scope>NUCLEOTIDE SEQUENCE [LARGE SCALE GENOMIC DNA]</scope>
    <source>
        <strain evidence="1 2">HHB10207 ss-3</strain>
    </source>
</reference>
<gene>
    <name evidence="1" type="ORF">SISSUDRAFT_127657</name>
</gene>
<dbReference type="AlphaFoldDB" id="A0A166AY79"/>
<dbReference type="EMBL" id="KV428127">
    <property type="protein sequence ID" value="KZT35807.1"/>
    <property type="molecule type" value="Genomic_DNA"/>
</dbReference>
<proteinExistence type="predicted"/>
<protein>
    <submittedName>
        <fullName evidence="1">Uncharacterized protein</fullName>
    </submittedName>
</protein>
<name>A0A166AY79_9AGAM</name>
<evidence type="ECO:0000313" key="2">
    <source>
        <dbReference type="Proteomes" id="UP000076798"/>
    </source>
</evidence>
<accession>A0A166AY79</accession>
<sequence length="164" mass="18202">MSNRRASRGSSYVYKDTSRDSVYMSGSMTSGRVDEADVLEISRAEYQARHAFNELPSVELFAYDGGDRDIGSESKGMSSKDFGSSDNNAQSVRYLDVTPTDSRAHDELCASSLSLEVNLGEEMGILRPRVDKVRIERRAWEAGAIRIDGNVDSERSTMIIEMTV</sequence>
<dbReference type="Proteomes" id="UP000076798">
    <property type="component" value="Unassembled WGS sequence"/>
</dbReference>
<organism evidence="1 2">
    <name type="scientific">Sistotremastrum suecicum HHB10207 ss-3</name>
    <dbReference type="NCBI Taxonomy" id="1314776"/>
    <lineage>
        <taxon>Eukaryota</taxon>
        <taxon>Fungi</taxon>
        <taxon>Dikarya</taxon>
        <taxon>Basidiomycota</taxon>
        <taxon>Agaricomycotina</taxon>
        <taxon>Agaricomycetes</taxon>
        <taxon>Sistotremastrales</taxon>
        <taxon>Sistotremastraceae</taxon>
        <taxon>Sistotremastrum</taxon>
    </lineage>
</organism>
<keyword evidence="2" id="KW-1185">Reference proteome</keyword>
<evidence type="ECO:0000313" key="1">
    <source>
        <dbReference type="EMBL" id="KZT35807.1"/>
    </source>
</evidence>